<gene>
    <name evidence="2" type="ORF">GCM10010334_53820</name>
</gene>
<evidence type="ECO:0000313" key="2">
    <source>
        <dbReference type="EMBL" id="GHD04668.1"/>
    </source>
</evidence>
<sequence>MTNDPTSIEQILATVRALPGALVLAPREGDGTPELAWGDAFCYFAPDGQVPHHTQPYATIVTKDYPDDTASALDAPGRWRLNVRVARDTFRALTGEEPRSLTLPRDHTAADVLLPHPVYGSLGWLCVVNPAARTADLATRLLREAHEAARNRALRRRETDEGE</sequence>
<dbReference type="Proteomes" id="UP000638353">
    <property type="component" value="Unassembled WGS sequence"/>
</dbReference>
<dbReference type="Pfam" id="PF19694">
    <property type="entry name" value="DUF6194"/>
    <property type="match status" value="1"/>
</dbReference>
<dbReference type="AlphaFoldDB" id="A0A918X261"/>
<comment type="caution">
    <text evidence="2">The sequence shown here is derived from an EMBL/GenBank/DDBJ whole genome shotgun (WGS) entry which is preliminary data.</text>
</comment>
<reference evidence="2" key="1">
    <citation type="journal article" date="2014" name="Int. J. Syst. Evol. Microbiol.">
        <title>Complete genome sequence of Corynebacterium casei LMG S-19264T (=DSM 44701T), isolated from a smear-ripened cheese.</title>
        <authorList>
            <consortium name="US DOE Joint Genome Institute (JGI-PGF)"/>
            <person name="Walter F."/>
            <person name="Albersmeier A."/>
            <person name="Kalinowski J."/>
            <person name="Ruckert C."/>
        </authorList>
    </citation>
    <scope>NUCLEOTIDE SEQUENCE</scope>
    <source>
        <strain evidence="2">JCM 4637</strain>
    </source>
</reference>
<reference evidence="2" key="2">
    <citation type="submission" date="2020-09" db="EMBL/GenBank/DDBJ databases">
        <authorList>
            <person name="Sun Q."/>
            <person name="Ohkuma M."/>
        </authorList>
    </citation>
    <scope>NUCLEOTIDE SEQUENCE</scope>
    <source>
        <strain evidence="2">JCM 4637</strain>
    </source>
</reference>
<accession>A0A918X261</accession>
<dbReference type="EMBL" id="BMVC01000011">
    <property type="protein sequence ID" value="GHD04668.1"/>
    <property type="molecule type" value="Genomic_DNA"/>
</dbReference>
<dbReference type="InterPro" id="IPR045676">
    <property type="entry name" value="DUF6194"/>
</dbReference>
<evidence type="ECO:0000259" key="1">
    <source>
        <dbReference type="Pfam" id="PF19694"/>
    </source>
</evidence>
<organism evidence="2 3">
    <name type="scientific">Streptomyces finlayi</name>
    <dbReference type="NCBI Taxonomy" id="67296"/>
    <lineage>
        <taxon>Bacteria</taxon>
        <taxon>Bacillati</taxon>
        <taxon>Actinomycetota</taxon>
        <taxon>Actinomycetes</taxon>
        <taxon>Kitasatosporales</taxon>
        <taxon>Streptomycetaceae</taxon>
        <taxon>Streptomyces</taxon>
    </lineage>
</organism>
<feature type="domain" description="DUF6194" evidence="1">
    <location>
        <begin position="7"/>
        <end position="157"/>
    </location>
</feature>
<name>A0A918X261_9ACTN</name>
<evidence type="ECO:0000313" key="3">
    <source>
        <dbReference type="Proteomes" id="UP000638353"/>
    </source>
</evidence>
<protein>
    <recommendedName>
        <fullName evidence="1">DUF6194 domain-containing protein</fullName>
    </recommendedName>
</protein>
<proteinExistence type="predicted"/>